<reference evidence="1" key="2">
    <citation type="journal article" date="2023" name="Commun. Biol.">
        <title>Suspicions of two bridgehead invasions of Xylella fastidiosa subsp. multiplex in France.</title>
        <authorList>
            <person name="Dupas E."/>
            <person name="Durand K."/>
            <person name="Rieux A."/>
            <person name="Briand M."/>
            <person name="Pruvost O."/>
            <person name="Cunty A."/>
            <person name="Denance N."/>
            <person name="Donnadieu C."/>
            <person name="Legendre B."/>
            <person name="Lopez-Roques C."/>
            <person name="Cesbron S."/>
            <person name="Ravigne V."/>
            <person name="Jacques M.A."/>
        </authorList>
    </citation>
    <scope>NUCLEOTIDE SEQUENCE</scope>
    <source>
        <strain evidence="1">CFBP8070</strain>
    </source>
</reference>
<evidence type="ECO:0000313" key="1">
    <source>
        <dbReference type="EMBL" id="MDC6407972.1"/>
    </source>
</evidence>
<dbReference type="Proteomes" id="UP001220702">
    <property type="component" value="Unassembled WGS sequence"/>
</dbReference>
<dbReference type="EMBL" id="JAJKGN010000001">
    <property type="protein sequence ID" value="MDC6407972.1"/>
    <property type="molecule type" value="Genomic_DNA"/>
</dbReference>
<name>A0AAW6HV25_XYLFS</name>
<reference evidence="1" key="1">
    <citation type="submission" date="2021-11" db="EMBL/GenBank/DDBJ databases">
        <authorList>
            <person name="Denance N."/>
            <person name="Briand M."/>
            <person name="Dupas E."/>
            <person name="Durand K."/>
            <person name="Legendre B."/>
            <person name="Cunty A."/>
            <person name="Donnadieu C."/>
            <person name="Lopez Roques C."/>
            <person name="Cesbron S."/>
            <person name="Jacques M.A."/>
        </authorList>
    </citation>
    <scope>NUCLEOTIDE SEQUENCE</scope>
    <source>
        <strain evidence="1">CFBP8070</strain>
    </source>
</reference>
<gene>
    <name evidence="1" type="ORF">LOK82_04660</name>
</gene>
<dbReference type="AlphaFoldDB" id="A0AAW6HV25"/>
<comment type="caution">
    <text evidence="1">The sequence shown here is derived from an EMBL/GenBank/DDBJ whole genome shotgun (WGS) entry which is preliminary data.</text>
</comment>
<organism evidence="1 2">
    <name type="scientific">Xylella fastidiosa subsp. multiplex</name>
    <dbReference type="NCBI Taxonomy" id="644357"/>
    <lineage>
        <taxon>Bacteria</taxon>
        <taxon>Pseudomonadati</taxon>
        <taxon>Pseudomonadota</taxon>
        <taxon>Gammaproteobacteria</taxon>
        <taxon>Lysobacterales</taxon>
        <taxon>Lysobacteraceae</taxon>
        <taxon>Xylella</taxon>
    </lineage>
</organism>
<accession>A0AAW6HV25</accession>
<sequence length="51" mass="5568">MDKRNIQPIRHLATLMIRMECITIDVVAIHTAANSSTAGNHIISVELTPLG</sequence>
<evidence type="ECO:0000313" key="2">
    <source>
        <dbReference type="Proteomes" id="UP001220702"/>
    </source>
</evidence>
<protein>
    <submittedName>
        <fullName evidence="1">Uncharacterized protein</fullName>
    </submittedName>
</protein>
<proteinExistence type="predicted"/>
<dbReference type="RefSeq" id="WP_375732347.1">
    <property type="nucleotide sequence ID" value="NZ_CP136975.1"/>
</dbReference>